<dbReference type="PROSITE" id="PS00073">
    <property type="entry name" value="ACYL_COA_DH_2"/>
    <property type="match status" value="1"/>
</dbReference>
<reference evidence="15" key="1">
    <citation type="submission" date="2018-08" db="EMBL/GenBank/DDBJ databases">
        <authorList>
            <person name="Im W.T."/>
        </authorList>
    </citation>
    <scope>NUCLEOTIDE SEQUENCE [LARGE SCALE GENOMIC DNA]</scope>
    <source>
        <strain evidence="15">LA-28</strain>
    </source>
</reference>
<dbReference type="InterPro" id="IPR009100">
    <property type="entry name" value="AcylCoA_DH/oxidase_NM_dom_sf"/>
</dbReference>
<keyword evidence="15" id="KW-1185">Reference proteome</keyword>
<dbReference type="PANTHER" id="PTHR48083">
    <property type="entry name" value="MEDIUM-CHAIN SPECIFIC ACYL-COA DEHYDROGENASE, MITOCHONDRIAL-RELATED"/>
    <property type="match status" value="1"/>
</dbReference>
<dbReference type="EMBL" id="QURN01000009">
    <property type="protein sequence ID" value="RFC67133.1"/>
    <property type="molecule type" value="Genomic_DNA"/>
</dbReference>
<feature type="domain" description="Acyl-CoA dehydrogenase/oxidase N-terminal" evidence="13">
    <location>
        <begin position="17"/>
        <end position="128"/>
    </location>
</feature>
<dbReference type="PIRSF" id="PIRSF016578">
    <property type="entry name" value="HsaA"/>
    <property type="match status" value="1"/>
</dbReference>
<comment type="function">
    <text evidence="7">Catalyzes the dehydrogenation at the alpha-beta position of ACP-bound acyl chains. This results in the introduction of a double bond in the lipidic chain, which is further transferred to the epsilon-amino group of lysine residue in the mycobactin core by MbtK.</text>
</comment>
<feature type="domain" description="Acyl-CoA dehydrogenase/oxidase C-terminal" evidence="11">
    <location>
        <begin position="241"/>
        <end position="389"/>
    </location>
</feature>
<dbReference type="InterPro" id="IPR046373">
    <property type="entry name" value="Acyl-CoA_Oxase/DH_mid-dom_sf"/>
</dbReference>
<evidence type="ECO:0000256" key="10">
    <source>
        <dbReference type="RuleBase" id="RU362125"/>
    </source>
</evidence>
<evidence type="ECO:0000256" key="7">
    <source>
        <dbReference type="ARBA" id="ARBA00037085"/>
    </source>
</evidence>
<comment type="similarity">
    <text evidence="3 10">Belongs to the acyl-CoA dehydrogenase family.</text>
</comment>
<evidence type="ECO:0000256" key="1">
    <source>
        <dbReference type="ARBA" id="ARBA00001974"/>
    </source>
</evidence>
<dbReference type="InterPro" id="IPR050741">
    <property type="entry name" value="Acyl-CoA_dehydrogenase"/>
</dbReference>
<evidence type="ECO:0000259" key="11">
    <source>
        <dbReference type="Pfam" id="PF00441"/>
    </source>
</evidence>
<comment type="cofactor">
    <cofactor evidence="1 10">
        <name>FAD</name>
        <dbReference type="ChEBI" id="CHEBI:57692"/>
    </cofactor>
</comment>
<dbReference type="GO" id="GO:0005737">
    <property type="term" value="C:cytoplasm"/>
    <property type="evidence" value="ECO:0007669"/>
    <property type="project" value="TreeGrafter"/>
</dbReference>
<dbReference type="AlphaFoldDB" id="A0A371XD62"/>
<dbReference type="FunFam" id="1.20.140.10:FF:000001">
    <property type="entry name" value="Acyl-CoA dehydrogenase"/>
    <property type="match status" value="1"/>
</dbReference>
<sequence length="389" mass="42553">MASASEVLGLPKPAWATDDVAMLYDMSVRFLENEIAPKYDEYEKNEIVERAAWEKAGANGLLCASMPEEYGGSGGTFAHESAIAEALGHVGTDGFGIALHNAIVAPYILHYGSEEQKQRWLPRMATGELIGAIAMTEPGAGSDLQGVKTRAEKSGNQYTLNGSKTFITNGQNANLIVVVAKTDPSQGAKGTSLIVLETDGAEGFERGRNLDKIGLKANDTSELFFNDVRVPTTNLLGSEEGQGFIQLMQQLPQERLLVATQAISMAERALAVTIEYVKERKAFGKAVIDFQNTQFKLAELKTEITIGRIFYNDCVQRHINGGLDPVTASMAKYWLSDLQGKVVDECLQLFGGYGYMNEYPIARMFRDARVQRIYGGTNEIMKVLIARSL</sequence>
<dbReference type="SUPFAM" id="SSF47203">
    <property type="entry name" value="Acyl-CoA dehydrogenase C-terminal domain-like"/>
    <property type="match status" value="1"/>
</dbReference>
<keyword evidence="4 10" id="KW-0285">Flavoprotein</keyword>
<dbReference type="Gene3D" id="2.40.110.10">
    <property type="entry name" value="Butyryl-CoA Dehydrogenase, subunit A, domain 2"/>
    <property type="match status" value="1"/>
</dbReference>
<dbReference type="GO" id="GO:0003995">
    <property type="term" value="F:acyl-CoA dehydrogenase activity"/>
    <property type="evidence" value="ECO:0007669"/>
    <property type="project" value="InterPro"/>
</dbReference>
<evidence type="ECO:0000259" key="12">
    <source>
        <dbReference type="Pfam" id="PF02770"/>
    </source>
</evidence>
<keyword evidence="6 10" id="KW-0560">Oxidoreductase</keyword>
<dbReference type="InterPro" id="IPR013786">
    <property type="entry name" value="AcylCoA_DH/ox_N"/>
</dbReference>
<dbReference type="Pfam" id="PF02770">
    <property type="entry name" value="Acyl-CoA_dh_M"/>
    <property type="match status" value="1"/>
</dbReference>
<evidence type="ECO:0000256" key="8">
    <source>
        <dbReference type="ARBA" id="ARBA00040394"/>
    </source>
</evidence>
<dbReference type="InterPro" id="IPR006089">
    <property type="entry name" value="Acyl-CoA_DH_CS"/>
</dbReference>
<gene>
    <name evidence="14" type="ORF">DY251_13295</name>
</gene>
<dbReference type="InterPro" id="IPR036250">
    <property type="entry name" value="AcylCo_DH-like_C"/>
</dbReference>
<comment type="pathway">
    <text evidence="2">Siderophore biosynthesis; mycobactin biosynthesis.</text>
</comment>
<dbReference type="Proteomes" id="UP000262379">
    <property type="component" value="Unassembled WGS sequence"/>
</dbReference>
<dbReference type="PROSITE" id="PS00072">
    <property type="entry name" value="ACYL_COA_DH_1"/>
    <property type="match status" value="1"/>
</dbReference>
<evidence type="ECO:0000259" key="13">
    <source>
        <dbReference type="Pfam" id="PF02771"/>
    </source>
</evidence>
<dbReference type="InterPro" id="IPR037069">
    <property type="entry name" value="AcylCoA_DH/ox_N_sf"/>
</dbReference>
<dbReference type="SUPFAM" id="SSF56645">
    <property type="entry name" value="Acyl-CoA dehydrogenase NM domain-like"/>
    <property type="match status" value="1"/>
</dbReference>
<dbReference type="GO" id="GO:0050660">
    <property type="term" value="F:flavin adenine dinucleotide binding"/>
    <property type="evidence" value="ECO:0007669"/>
    <property type="project" value="InterPro"/>
</dbReference>
<dbReference type="Gene3D" id="1.10.540.10">
    <property type="entry name" value="Acyl-CoA dehydrogenase/oxidase, N-terminal domain"/>
    <property type="match status" value="1"/>
</dbReference>
<dbReference type="Pfam" id="PF00441">
    <property type="entry name" value="Acyl-CoA_dh_1"/>
    <property type="match status" value="1"/>
</dbReference>
<evidence type="ECO:0000256" key="4">
    <source>
        <dbReference type="ARBA" id="ARBA00022630"/>
    </source>
</evidence>
<dbReference type="GO" id="GO:0033539">
    <property type="term" value="P:fatty acid beta-oxidation using acyl-CoA dehydrogenase"/>
    <property type="evidence" value="ECO:0007669"/>
    <property type="project" value="TreeGrafter"/>
</dbReference>
<proteinExistence type="inferred from homology"/>
<keyword evidence="5 10" id="KW-0274">FAD</keyword>
<dbReference type="InterPro" id="IPR006091">
    <property type="entry name" value="Acyl-CoA_Oxase/DH_mid-dom"/>
</dbReference>
<evidence type="ECO:0000313" key="15">
    <source>
        <dbReference type="Proteomes" id="UP000262379"/>
    </source>
</evidence>
<evidence type="ECO:0000256" key="3">
    <source>
        <dbReference type="ARBA" id="ARBA00009347"/>
    </source>
</evidence>
<name>A0A371XD62_9HYPH</name>
<evidence type="ECO:0000256" key="9">
    <source>
        <dbReference type="ARBA" id="ARBA00042660"/>
    </source>
</evidence>
<dbReference type="PANTHER" id="PTHR48083:SF20">
    <property type="entry name" value="LONG-CHAIN SPECIFIC ACYL-COA DEHYDROGENASE, MITOCHONDRIAL"/>
    <property type="match status" value="1"/>
</dbReference>
<accession>A0A371XD62</accession>
<dbReference type="Pfam" id="PF02771">
    <property type="entry name" value="Acyl-CoA_dh_N"/>
    <property type="match status" value="1"/>
</dbReference>
<dbReference type="FunFam" id="1.10.540.10:FF:000026">
    <property type="entry name" value="Acyl-CoA dehydrogenase medium chain"/>
    <property type="match status" value="1"/>
</dbReference>
<evidence type="ECO:0000256" key="5">
    <source>
        <dbReference type="ARBA" id="ARBA00022827"/>
    </source>
</evidence>
<dbReference type="InterPro" id="IPR009075">
    <property type="entry name" value="AcylCo_DH/oxidase_C"/>
</dbReference>
<evidence type="ECO:0000256" key="6">
    <source>
        <dbReference type="ARBA" id="ARBA00023002"/>
    </source>
</evidence>
<protein>
    <recommendedName>
        <fullName evidence="8">Acyl-[acyl-carrier-protein] dehydrogenase MbtN</fullName>
    </recommendedName>
    <alternativeName>
        <fullName evidence="9">Mycobactin synthase protein N</fullName>
    </alternativeName>
</protein>
<organism evidence="14 15">
    <name type="scientific">Mesorhizobium denitrificans</name>
    <dbReference type="NCBI Taxonomy" id="2294114"/>
    <lineage>
        <taxon>Bacteria</taxon>
        <taxon>Pseudomonadati</taxon>
        <taxon>Pseudomonadota</taxon>
        <taxon>Alphaproteobacteria</taxon>
        <taxon>Hyphomicrobiales</taxon>
        <taxon>Phyllobacteriaceae</taxon>
        <taxon>Mesorhizobium</taxon>
    </lineage>
</organism>
<feature type="domain" description="Acyl-CoA oxidase/dehydrogenase middle" evidence="12">
    <location>
        <begin position="132"/>
        <end position="228"/>
    </location>
</feature>
<evidence type="ECO:0000313" key="14">
    <source>
        <dbReference type="EMBL" id="RFC67133.1"/>
    </source>
</evidence>
<dbReference type="RefSeq" id="WP_116624384.1">
    <property type="nucleotide sequence ID" value="NZ_QURN01000009.1"/>
</dbReference>
<evidence type="ECO:0000256" key="2">
    <source>
        <dbReference type="ARBA" id="ARBA00005102"/>
    </source>
</evidence>
<comment type="caution">
    <text evidence="14">The sequence shown here is derived from an EMBL/GenBank/DDBJ whole genome shotgun (WGS) entry which is preliminary data.</text>
</comment>
<dbReference type="FunFam" id="2.40.110.10:FF:000002">
    <property type="entry name" value="Acyl-CoA dehydrogenase fadE12"/>
    <property type="match status" value="1"/>
</dbReference>
<dbReference type="Gene3D" id="1.20.140.10">
    <property type="entry name" value="Butyryl-CoA Dehydrogenase, subunit A, domain 3"/>
    <property type="match status" value="1"/>
</dbReference>